<evidence type="ECO:0000256" key="5">
    <source>
        <dbReference type="ARBA" id="ARBA00022485"/>
    </source>
</evidence>
<evidence type="ECO:0000256" key="2">
    <source>
        <dbReference type="ARBA" id="ARBA00001966"/>
    </source>
</evidence>
<dbReference type="Pfam" id="PF10589">
    <property type="entry name" value="NADH_4Fe-4S"/>
    <property type="match status" value="1"/>
</dbReference>
<dbReference type="GO" id="GO:0008137">
    <property type="term" value="F:NADH dehydrogenase (ubiquinone) activity"/>
    <property type="evidence" value="ECO:0007669"/>
    <property type="project" value="InterPro"/>
</dbReference>
<dbReference type="SUPFAM" id="SSF140490">
    <property type="entry name" value="Nqo1C-terminal domain-like"/>
    <property type="match status" value="1"/>
</dbReference>
<dbReference type="AlphaFoldDB" id="A0A177NKZ2"/>
<evidence type="ECO:0000256" key="9">
    <source>
        <dbReference type="ARBA" id="ARBA00031578"/>
    </source>
</evidence>
<dbReference type="SUPFAM" id="SSF142019">
    <property type="entry name" value="Nqo1 FMN-binding domain-like"/>
    <property type="match status" value="1"/>
</dbReference>
<dbReference type="OrthoDB" id="9805533at2"/>
<dbReference type="InterPro" id="IPR001949">
    <property type="entry name" value="NADH-UbQ_OxRdtase_51kDa_CS"/>
</dbReference>
<dbReference type="InterPro" id="IPR011538">
    <property type="entry name" value="Nuo51_FMN-bd"/>
</dbReference>
<dbReference type="PANTHER" id="PTHR43578:SF3">
    <property type="entry name" value="NADH-QUINONE OXIDOREDUCTASE SUBUNIT F"/>
    <property type="match status" value="1"/>
</dbReference>
<evidence type="ECO:0000256" key="7">
    <source>
        <dbReference type="ARBA" id="ARBA00023004"/>
    </source>
</evidence>
<evidence type="ECO:0000313" key="13">
    <source>
        <dbReference type="Proteomes" id="UP000077857"/>
    </source>
</evidence>
<comment type="caution">
    <text evidence="12">The sequence shown here is derived from an EMBL/GenBank/DDBJ whole genome shotgun (WGS) entry which is preliminary data.</text>
</comment>
<dbReference type="InterPro" id="IPR037207">
    <property type="entry name" value="Nuop51_4Fe4S-bd_sf"/>
</dbReference>
<protein>
    <recommendedName>
        <fullName evidence="4">NADH-quinone oxidoreductase subunit F</fullName>
    </recommendedName>
    <alternativeName>
        <fullName evidence="9">NADH dehydrogenase I subunit F</fullName>
    </alternativeName>
    <alternativeName>
        <fullName evidence="10">NDH-1 subunit F</fullName>
    </alternativeName>
</protein>
<dbReference type="InterPro" id="IPR019575">
    <property type="entry name" value="Nuop51_4Fe4S-bd"/>
</dbReference>
<dbReference type="Gene3D" id="3.40.50.11540">
    <property type="entry name" value="NADH-ubiquinone oxidoreductase 51kDa subunit"/>
    <property type="match status" value="1"/>
</dbReference>
<dbReference type="PROSITE" id="PS00645">
    <property type="entry name" value="COMPLEX1_51K_2"/>
    <property type="match status" value="1"/>
</dbReference>
<keyword evidence="5" id="KW-0004">4Fe-4S</keyword>
<dbReference type="PANTHER" id="PTHR43578">
    <property type="entry name" value="NADH-QUINONE OXIDOREDUCTASE SUBUNIT F"/>
    <property type="match status" value="1"/>
</dbReference>
<keyword evidence="8" id="KW-0411">Iron-sulfur</keyword>
<proteinExistence type="inferred from homology"/>
<dbReference type="RefSeq" id="WP_064040209.1">
    <property type="nucleotide sequence ID" value="NZ_LUUJ01000066.1"/>
</dbReference>
<dbReference type="GO" id="GO:0010181">
    <property type="term" value="F:FMN binding"/>
    <property type="evidence" value="ECO:0007669"/>
    <property type="project" value="InterPro"/>
</dbReference>
<dbReference type="GO" id="GO:0046872">
    <property type="term" value="F:metal ion binding"/>
    <property type="evidence" value="ECO:0007669"/>
    <property type="project" value="UniProtKB-KW"/>
</dbReference>
<dbReference type="CDD" id="cd03063">
    <property type="entry name" value="TRX_Fd_FDH_beta"/>
    <property type="match status" value="1"/>
</dbReference>
<evidence type="ECO:0000256" key="1">
    <source>
        <dbReference type="ARBA" id="ARBA00001917"/>
    </source>
</evidence>
<comment type="cofactor">
    <cofactor evidence="1">
        <name>FMN</name>
        <dbReference type="ChEBI" id="CHEBI:58210"/>
    </cofactor>
</comment>
<evidence type="ECO:0000259" key="11">
    <source>
        <dbReference type="SMART" id="SM00928"/>
    </source>
</evidence>
<comment type="cofactor">
    <cofactor evidence="2">
        <name>[4Fe-4S] cluster</name>
        <dbReference type="ChEBI" id="CHEBI:49883"/>
    </cofactor>
</comment>
<dbReference type="Gene3D" id="6.10.250.1450">
    <property type="match status" value="1"/>
</dbReference>
<organism evidence="12 13">
    <name type="scientific">Methylomonas koyamae</name>
    <dbReference type="NCBI Taxonomy" id="702114"/>
    <lineage>
        <taxon>Bacteria</taxon>
        <taxon>Pseudomonadati</taxon>
        <taxon>Pseudomonadota</taxon>
        <taxon>Gammaproteobacteria</taxon>
        <taxon>Methylococcales</taxon>
        <taxon>Methylococcaceae</taxon>
        <taxon>Methylomonas</taxon>
    </lineage>
</organism>
<evidence type="ECO:0000256" key="4">
    <source>
        <dbReference type="ARBA" id="ARBA00019901"/>
    </source>
</evidence>
<comment type="similarity">
    <text evidence="3">Belongs to the complex I 51 kDa subunit family.</text>
</comment>
<sequence>MTHLFISRDSTALSLGAEQVADAFAQHTADRGQSVQIVRNGSRGLFWLEPLVEVETPQGRVAYGPVQEEDVAGLLDAGLLEGKPHPLYLGNIEELPYFKNQNRLTFARVGITDPVSLGDYLANDGYKGLKSALALQPAEIVKHVTDSGLRGRGGAAFPTGIKWNTVLNAPGEQKYIVCNADEGDSGTFSDRMIMEGDPFVLIEGMTIAGIAVGATQGYIYLRVEYPHAKIALNQAIAAAYQNGYLGENIQGSGKTFHLEVRSGAGAYVCGEETSLLESLEGKRGLVRFKPPLPAIAGLFGKPTIVNNVISLASVPIILDKGGEFYKNYGMGRSRGTLPLQLAGNIKHPGLFEAAFGMTLRELLYDYGGGSASGRPIRAVQVGGPLGAYMPESQFDTPLDYEAFAAIGAVLGHGGLVVHDDTTNLADMARYAMEFCVEESCGKCTPCRIGSTRGVEVIDRIVADVDKAKNTELLRDLCDTMLCGSLCAMGGMTPYPVLSALNHFPEDFGLQPTKA</sequence>
<dbReference type="SUPFAM" id="SSF142984">
    <property type="entry name" value="Nqo1 middle domain-like"/>
    <property type="match status" value="1"/>
</dbReference>
<dbReference type="PROSITE" id="PS00644">
    <property type="entry name" value="COMPLEX1_51K_1"/>
    <property type="match status" value="1"/>
</dbReference>
<accession>A0A177NKZ2</accession>
<feature type="domain" description="NADH-ubiquinone oxidoreductase 51kDa subunit iron-sulphur binding" evidence="11">
    <location>
        <begin position="425"/>
        <end position="470"/>
    </location>
</feature>
<dbReference type="EMBL" id="LUUJ01000066">
    <property type="protein sequence ID" value="OAI17690.1"/>
    <property type="molecule type" value="Genomic_DNA"/>
</dbReference>
<evidence type="ECO:0000256" key="6">
    <source>
        <dbReference type="ARBA" id="ARBA00022723"/>
    </source>
</evidence>
<dbReference type="GO" id="GO:0051539">
    <property type="term" value="F:4 iron, 4 sulfur cluster binding"/>
    <property type="evidence" value="ECO:0007669"/>
    <property type="project" value="UniProtKB-KW"/>
</dbReference>
<dbReference type="InterPro" id="IPR037225">
    <property type="entry name" value="Nuo51_FMN-bd_sf"/>
</dbReference>
<dbReference type="FunFam" id="3.40.50.11540:FF:000001">
    <property type="entry name" value="NADH dehydrogenase [ubiquinone] flavoprotein 1, mitochondrial"/>
    <property type="match status" value="1"/>
</dbReference>
<name>A0A177NKZ2_9GAMM</name>
<dbReference type="SMART" id="SM00928">
    <property type="entry name" value="NADH_4Fe-4S"/>
    <property type="match status" value="1"/>
</dbReference>
<evidence type="ECO:0000313" key="12">
    <source>
        <dbReference type="EMBL" id="OAI17690.1"/>
    </source>
</evidence>
<reference evidence="12 13" key="1">
    <citation type="submission" date="2016-03" db="EMBL/GenBank/DDBJ databases">
        <authorList>
            <person name="Ploux O."/>
        </authorList>
    </citation>
    <scope>NUCLEOTIDE SEQUENCE [LARGE SCALE GENOMIC DNA]</scope>
    <source>
        <strain evidence="12 13">R-45378</strain>
    </source>
</reference>
<dbReference type="Pfam" id="PF01512">
    <property type="entry name" value="Complex1_51K"/>
    <property type="match status" value="1"/>
</dbReference>
<dbReference type="SUPFAM" id="SSF52833">
    <property type="entry name" value="Thioredoxin-like"/>
    <property type="match status" value="1"/>
</dbReference>
<dbReference type="InterPro" id="IPR036249">
    <property type="entry name" value="Thioredoxin-like_sf"/>
</dbReference>
<gene>
    <name evidence="12" type="ORF">A1507_10655</name>
</gene>
<keyword evidence="6" id="KW-0479">Metal-binding</keyword>
<evidence type="ECO:0000256" key="3">
    <source>
        <dbReference type="ARBA" id="ARBA00007523"/>
    </source>
</evidence>
<dbReference type="Proteomes" id="UP000077857">
    <property type="component" value="Unassembled WGS sequence"/>
</dbReference>
<evidence type="ECO:0000256" key="10">
    <source>
        <dbReference type="ARBA" id="ARBA00032787"/>
    </source>
</evidence>
<dbReference type="Gene3D" id="3.10.20.600">
    <property type="match status" value="1"/>
</dbReference>
<dbReference type="Gene3D" id="1.20.1440.230">
    <property type="entry name" value="NADH-ubiquinone oxidoreductase 51kDa subunit, iron-sulphur binding domain"/>
    <property type="match status" value="1"/>
</dbReference>
<evidence type="ECO:0000256" key="8">
    <source>
        <dbReference type="ARBA" id="ARBA00023014"/>
    </source>
</evidence>
<keyword evidence="7" id="KW-0408">Iron</keyword>